<gene>
    <name evidence="3" type="ORF">Q4T40_05425</name>
</gene>
<sequence length="120" mass="13193">MPRVLIVDDAEFIRFSLRLMLEKNGFEVVGAAKDGADGIMKYKELKPDIVTLDITMPGMDGITALKAITASDPDAKVVVVSAMGREDIIKDAVMCGAKYFLVKPFKEEQVLETVRKVLAM</sequence>
<evidence type="ECO:0000259" key="2">
    <source>
        <dbReference type="PROSITE" id="PS50110"/>
    </source>
</evidence>
<organism evidence="3 4">
    <name type="scientific">Anaeroselena agilis</name>
    <dbReference type="NCBI Taxonomy" id="3063788"/>
    <lineage>
        <taxon>Bacteria</taxon>
        <taxon>Bacillati</taxon>
        <taxon>Bacillota</taxon>
        <taxon>Negativicutes</taxon>
        <taxon>Acetonemataceae</taxon>
        <taxon>Anaeroselena</taxon>
    </lineage>
</organism>
<feature type="domain" description="Response regulatory" evidence="2">
    <location>
        <begin position="3"/>
        <end position="118"/>
    </location>
</feature>
<dbReference type="EMBL" id="JAUOZS010000001">
    <property type="protein sequence ID" value="MDT8900680.1"/>
    <property type="molecule type" value="Genomic_DNA"/>
</dbReference>
<name>A0ABU3NV41_9FIRM</name>
<evidence type="ECO:0000256" key="1">
    <source>
        <dbReference type="PROSITE-ProRule" id="PRU00169"/>
    </source>
</evidence>
<dbReference type="Pfam" id="PF00072">
    <property type="entry name" value="Response_reg"/>
    <property type="match status" value="1"/>
</dbReference>
<protein>
    <submittedName>
        <fullName evidence="3">Response regulator</fullName>
    </submittedName>
</protein>
<proteinExistence type="predicted"/>
<reference evidence="3 4" key="1">
    <citation type="submission" date="2023-07" db="EMBL/GenBank/DDBJ databases">
        <title>The novel representative of Negativicutes class, Anaeroselena agilis gen. nov. sp. nov.</title>
        <authorList>
            <person name="Prokofeva M.I."/>
            <person name="Elcheninov A.G."/>
            <person name="Klyukina A."/>
            <person name="Kublanov I.V."/>
            <person name="Frolov E.N."/>
            <person name="Podosokorskaya O.A."/>
        </authorList>
    </citation>
    <scope>NUCLEOTIDE SEQUENCE [LARGE SCALE GENOMIC DNA]</scope>
    <source>
        <strain evidence="3 4">4137-cl</strain>
    </source>
</reference>
<dbReference type="InterPro" id="IPR011006">
    <property type="entry name" value="CheY-like_superfamily"/>
</dbReference>
<evidence type="ECO:0000313" key="3">
    <source>
        <dbReference type="EMBL" id="MDT8900680.1"/>
    </source>
</evidence>
<comment type="caution">
    <text evidence="3">The sequence shown here is derived from an EMBL/GenBank/DDBJ whole genome shotgun (WGS) entry which is preliminary data.</text>
</comment>
<dbReference type="Gene3D" id="3.40.50.2300">
    <property type="match status" value="1"/>
</dbReference>
<dbReference type="PANTHER" id="PTHR43228:SF1">
    <property type="entry name" value="TWO-COMPONENT RESPONSE REGULATOR ARR22"/>
    <property type="match status" value="1"/>
</dbReference>
<dbReference type="InterPro" id="IPR052048">
    <property type="entry name" value="ST_Response_Regulator"/>
</dbReference>
<dbReference type="SMART" id="SM00448">
    <property type="entry name" value="REC"/>
    <property type="match status" value="1"/>
</dbReference>
<evidence type="ECO:0000313" key="4">
    <source>
        <dbReference type="Proteomes" id="UP001254848"/>
    </source>
</evidence>
<keyword evidence="4" id="KW-1185">Reference proteome</keyword>
<dbReference type="PANTHER" id="PTHR43228">
    <property type="entry name" value="TWO-COMPONENT RESPONSE REGULATOR"/>
    <property type="match status" value="1"/>
</dbReference>
<dbReference type="RefSeq" id="WP_413779217.1">
    <property type="nucleotide sequence ID" value="NZ_JAUOZS010000001.1"/>
</dbReference>
<dbReference type="PROSITE" id="PS50110">
    <property type="entry name" value="RESPONSE_REGULATORY"/>
    <property type="match status" value="1"/>
</dbReference>
<keyword evidence="1" id="KW-0597">Phosphoprotein</keyword>
<dbReference type="SUPFAM" id="SSF52172">
    <property type="entry name" value="CheY-like"/>
    <property type="match status" value="1"/>
</dbReference>
<accession>A0ABU3NV41</accession>
<dbReference type="InterPro" id="IPR001789">
    <property type="entry name" value="Sig_transdc_resp-reg_receiver"/>
</dbReference>
<feature type="modified residue" description="4-aspartylphosphate" evidence="1">
    <location>
        <position position="53"/>
    </location>
</feature>
<dbReference type="Proteomes" id="UP001254848">
    <property type="component" value="Unassembled WGS sequence"/>
</dbReference>